<accession>Q7X3Q3</accession>
<reference evidence="1" key="2">
    <citation type="journal article" date="2003" name="Mol. Microbiol.">
        <title>Sip, an integrase protein with excision, circularization and integration activities, defines a new family of mobile Staphylococcus aureus pathogenicity islands.</title>
        <authorList>
            <person name="Ubeda C."/>
            <person name="Tormo M.A."/>
            <person name="Cucarella C."/>
            <person name="Trotonda P."/>
            <person name="Foster T.J."/>
            <person name="Lasa I."/>
            <person name="Penades J.R."/>
        </authorList>
    </citation>
    <scope>NUCLEOTIDE SEQUENCE</scope>
    <source>
        <strain evidence="1">V329</strain>
    </source>
</reference>
<evidence type="ECO:0000313" key="1">
    <source>
        <dbReference type="EMBL" id="AAP55240.1"/>
    </source>
</evidence>
<reference evidence="1" key="1">
    <citation type="journal article" date="2001" name="J. Bacteriol.">
        <title>Bap, a Staphylococcus aureus surface protein involved in biofilm formation.</title>
        <authorList>
            <person name="Cucarella C."/>
            <person name="Solano C."/>
            <person name="Valle J."/>
            <person name="Amorena B."/>
            <person name="Lasa I."/>
            <person name="Penades J.R."/>
        </authorList>
    </citation>
    <scope>NUCLEOTIDE SEQUENCE</scope>
    <source>
        <strain evidence="1">V329</strain>
    </source>
</reference>
<proteinExistence type="predicted"/>
<dbReference type="AlphaFoldDB" id="Q7X3Q3"/>
<evidence type="ECO:0008006" key="2">
    <source>
        <dbReference type="Google" id="ProtNLM"/>
    </source>
</evidence>
<dbReference type="EMBL" id="AY220730">
    <property type="protein sequence ID" value="AAP55240.1"/>
    <property type="molecule type" value="Genomic_DNA"/>
</dbReference>
<sequence length="252" mass="30823">MTIDTDYKREMVCDYELLTRFNPNYINAKIAVIERDIESMYDRTYPHLVGDNVVGSIYYESFSLEHLAIDIMEQKDRLAKYKRKSKQYLKYFYTILDQYTSKEKRIIKSSINNYHIPDTTLLERFKCDLYDYIARIREQQSKQIEKSFDYIPLNKQRQSSYIHQYTLNEEKEIAIKEENKRQKHMDINDYQMLVDEYRDQKLIDFIDTLTHHNTSMEQVEWLETIVSDRVDESELRAIYYKLYKLKIDIYYR</sequence>
<protein>
    <recommendedName>
        <fullName evidence="2">Pathogenicity island protein</fullName>
    </recommendedName>
</protein>
<organism evidence="1">
    <name type="scientific">Staphylococcus aureus</name>
    <dbReference type="NCBI Taxonomy" id="1280"/>
    <lineage>
        <taxon>Bacteria</taxon>
        <taxon>Bacillati</taxon>
        <taxon>Bacillota</taxon>
        <taxon>Bacilli</taxon>
        <taxon>Bacillales</taxon>
        <taxon>Staphylococcaceae</taxon>
        <taxon>Staphylococcus</taxon>
    </lineage>
</organism>
<name>Q7X3Q3_STAAU</name>